<sequence>MDIIASLRLAVNSLFLHYTFFSGELQALNGEDGGQAGESSFSPSRTS</sequence>
<evidence type="ECO:0000313" key="2">
    <source>
        <dbReference type="Proteomes" id="UP001595755"/>
    </source>
</evidence>
<protein>
    <submittedName>
        <fullName evidence="1">Uncharacterized protein</fullName>
    </submittedName>
</protein>
<evidence type="ECO:0000313" key="1">
    <source>
        <dbReference type="EMBL" id="MFC4303279.1"/>
    </source>
</evidence>
<reference evidence="2" key="1">
    <citation type="journal article" date="2019" name="Int. J. Syst. Evol. Microbiol.">
        <title>The Global Catalogue of Microorganisms (GCM) 10K type strain sequencing project: providing services to taxonomists for standard genome sequencing and annotation.</title>
        <authorList>
            <consortium name="The Broad Institute Genomics Platform"/>
            <consortium name="The Broad Institute Genome Sequencing Center for Infectious Disease"/>
            <person name="Wu L."/>
            <person name="Ma J."/>
        </authorList>
    </citation>
    <scope>NUCLEOTIDE SEQUENCE [LARGE SCALE GENOMIC DNA]</scope>
    <source>
        <strain evidence="2">CGMCC 4.1641</strain>
    </source>
</reference>
<gene>
    <name evidence="1" type="ORF">ACFO1S_07415</name>
</gene>
<name>A0ABV8S9V5_9BACL</name>
<accession>A0ABV8S9V5</accession>
<proteinExistence type="predicted"/>
<comment type="caution">
    <text evidence="1">The sequence shown here is derived from an EMBL/GenBank/DDBJ whole genome shotgun (WGS) entry which is preliminary data.</text>
</comment>
<dbReference type="EMBL" id="JBHSED010000011">
    <property type="protein sequence ID" value="MFC4303279.1"/>
    <property type="molecule type" value="Genomic_DNA"/>
</dbReference>
<dbReference type="Proteomes" id="UP001595755">
    <property type="component" value="Unassembled WGS sequence"/>
</dbReference>
<keyword evidence="2" id="KW-1185">Reference proteome</keyword>
<organism evidence="1 2">
    <name type="scientific">Cohnella boryungensis</name>
    <dbReference type="NCBI Taxonomy" id="768479"/>
    <lineage>
        <taxon>Bacteria</taxon>
        <taxon>Bacillati</taxon>
        <taxon>Bacillota</taxon>
        <taxon>Bacilli</taxon>
        <taxon>Bacillales</taxon>
        <taxon>Paenibacillaceae</taxon>
        <taxon>Cohnella</taxon>
    </lineage>
</organism>